<evidence type="ECO:0000313" key="4">
    <source>
        <dbReference type="Proteomes" id="UP000198611"/>
    </source>
</evidence>
<dbReference type="InterPro" id="IPR001387">
    <property type="entry name" value="Cro/C1-type_HTH"/>
</dbReference>
<dbReference type="Pfam" id="PF01381">
    <property type="entry name" value="HTH_3"/>
    <property type="match status" value="1"/>
</dbReference>
<dbReference type="PANTHER" id="PTHR43236">
    <property type="entry name" value="ANTITOXIN HIGA1"/>
    <property type="match status" value="1"/>
</dbReference>
<dbReference type="GO" id="GO:0003677">
    <property type="term" value="F:DNA binding"/>
    <property type="evidence" value="ECO:0007669"/>
    <property type="project" value="InterPro"/>
</dbReference>
<dbReference type="Pfam" id="PF06114">
    <property type="entry name" value="Peptidase_M78"/>
    <property type="match status" value="1"/>
</dbReference>
<dbReference type="OrthoDB" id="9794834at2"/>
<organism evidence="3 4">
    <name type="scientific">Thiohalospira halophila DSM 15071</name>
    <dbReference type="NCBI Taxonomy" id="1123397"/>
    <lineage>
        <taxon>Bacteria</taxon>
        <taxon>Pseudomonadati</taxon>
        <taxon>Pseudomonadota</taxon>
        <taxon>Gammaproteobacteria</taxon>
        <taxon>Thiohalospirales</taxon>
        <taxon>Thiohalospiraceae</taxon>
        <taxon>Thiohalospira</taxon>
    </lineage>
</organism>
<dbReference type="CDD" id="cd00093">
    <property type="entry name" value="HTH_XRE"/>
    <property type="match status" value="1"/>
</dbReference>
<name>A0A1I1SB37_9GAMM</name>
<accession>A0A1I1SB37</accession>
<dbReference type="SMART" id="SM00530">
    <property type="entry name" value="HTH_XRE"/>
    <property type="match status" value="1"/>
</dbReference>
<feature type="domain" description="HTH cro/C1-type" evidence="2">
    <location>
        <begin position="6"/>
        <end position="60"/>
    </location>
</feature>
<dbReference type="STRING" id="1123397.SAMN05660831_01636"/>
<sequence>MLGERLKRAREASGLSLRDLAARIGVSHTLLSQFEKGQKTPDSGQLIRLARALGVRSEYFLRPAAYSLEGLEFRKRSNLRVRDEKRIRAEVLDQVERRLELEGLFPALARGFETPSSLSKQVAREGDIEELAILLRQAWGLGLGPIADMVDTLEGQGFRVVMVDVDPSARFDGLTAEVGGHPVVVVGREWPGDRQRFTLAHELGHRILAGRLAGEQLEEEKACNHFAGAFLAPRDSVLEALGPKRTWLEPQELALLKEEYGLSMLGWVIRARQLEILQPSNYERMARYFSKHGWRTEEPRTYPAEKAHLFPQMVYRALGEDRISESKAAELLAVPLAELRAQRNLDAAYAAADQ</sequence>
<evidence type="ECO:0000259" key="2">
    <source>
        <dbReference type="PROSITE" id="PS50943"/>
    </source>
</evidence>
<dbReference type="Gene3D" id="1.10.260.40">
    <property type="entry name" value="lambda repressor-like DNA-binding domains"/>
    <property type="match status" value="1"/>
</dbReference>
<evidence type="ECO:0000256" key="1">
    <source>
        <dbReference type="ARBA" id="ARBA00007227"/>
    </source>
</evidence>
<dbReference type="Proteomes" id="UP000198611">
    <property type="component" value="Unassembled WGS sequence"/>
</dbReference>
<evidence type="ECO:0000313" key="3">
    <source>
        <dbReference type="EMBL" id="SFD43637.1"/>
    </source>
</evidence>
<dbReference type="InterPro" id="IPR010359">
    <property type="entry name" value="IrrE_HExxH"/>
</dbReference>
<dbReference type="InterPro" id="IPR010982">
    <property type="entry name" value="Lambda_DNA-bd_dom_sf"/>
</dbReference>
<dbReference type="AlphaFoldDB" id="A0A1I1SB37"/>
<comment type="similarity">
    <text evidence="1">Belongs to the short-chain fatty acyl-CoA assimilation regulator (ScfR) family.</text>
</comment>
<dbReference type="PROSITE" id="PS50943">
    <property type="entry name" value="HTH_CROC1"/>
    <property type="match status" value="1"/>
</dbReference>
<dbReference type="EMBL" id="FOMJ01000005">
    <property type="protein sequence ID" value="SFD43637.1"/>
    <property type="molecule type" value="Genomic_DNA"/>
</dbReference>
<dbReference type="InterPro" id="IPR052345">
    <property type="entry name" value="Rad_response_metalloprotease"/>
</dbReference>
<proteinExistence type="inferred from homology"/>
<dbReference type="SUPFAM" id="SSF47413">
    <property type="entry name" value="lambda repressor-like DNA-binding domains"/>
    <property type="match status" value="1"/>
</dbReference>
<gene>
    <name evidence="3" type="ORF">SAMN05660831_01636</name>
</gene>
<dbReference type="Gene3D" id="1.10.10.2910">
    <property type="match status" value="1"/>
</dbReference>
<protein>
    <submittedName>
        <fullName evidence="3">Zn-dependent peptidase ImmA, M78 family</fullName>
    </submittedName>
</protein>
<keyword evidence="4" id="KW-1185">Reference proteome</keyword>
<reference evidence="3 4" key="1">
    <citation type="submission" date="2016-10" db="EMBL/GenBank/DDBJ databases">
        <authorList>
            <person name="de Groot N.N."/>
        </authorList>
    </citation>
    <scope>NUCLEOTIDE SEQUENCE [LARGE SCALE GENOMIC DNA]</scope>
    <source>
        <strain evidence="3 4">HL3</strain>
    </source>
</reference>
<dbReference type="PANTHER" id="PTHR43236:SF1">
    <property type="entry name" value="BLL7220 PROTEIN"/>
    <property type="match status" value="1"/>
</dbReference>